<dbReference type="InterPro" id="IPR036291">
    <property type="entry name" value="NAD(P)-bd_dom_sf"/>
</dbReference>
<dbReference type="PANTHER" id="PTHR48107">
    <property type="entry name" value="NADPH-DEPENDENT ALDEHYDE REDUCTASE-LIKE PROTEIN, CHLOROPLASTIC-RELATED"/>
    <property type="match status" value="1"/>
</dbReference>
<name>A0A4E9DHN2_GIBZA</name>
<accession>A0A4E9DHN2</accession>
<organism evidence="5">
    <name type="scientific">Gibberella zeae</name>
    <name type="common">Wheat head blight fungus</name>
    <name type="synonym">Fusarium graminearum</name>
    <dbReference type="NCBI Taxonomy" id="5518"/>
    <lineage>
        <taxon>Eukaryota</taxon>
        <taxon>Fungi</taxon>
        <taxon>Dikarya</taxon>
        <taxon>Ascomycota</taxon>
        <taxon>Pezizomycotina</taxon>
        <taxon>Sordariomycetes</taxon>
        <taxon>Hypocreomycetidae</taxon>
        <taxon>Hypocreales</taxon>
        <taxon>Nectriaceae</taxon>
        <taxon>Fusarium</taxon>
    </lineage>
</organism>
<keyword evidence="2" id="KW-0521">NADP</keyword>
<protein>
    <submittedName>
        <fullName evidence="5">Uncharacterized protein</fullName>
    </submittedName>
</protein>
<dbReference type="GO" id="GO:0016614">
    <property type="term" value="F:oxidoreductase activity, acting on CH-OH group of donors"/>
    <property type="evidence" value="ECO:0007669"/>
    <property type="project" value="UniProtKB-ARBA"/>
</dbReference>
<dbReference type="EMBL" id="CAJPIJ010000117">
    <property type="protein sequence ID" value="CAG1980398.1"/>
    <property type="molecule type" value="Genomic_DNA"/>
</dbReference>
<comment type="similarity">
    <text evidence="1">Belongs to the short-chain dehydrogenases/reductases (SDR) family.</text>
</comment>
<evidence type="ECO:0000313" key="4">
    <source>
        <dbReference type="EMBL" id="CAG1980398.1"/>
    </source>
</evidence>
<evidence type="ECO:0000256" key="2">
    <source>
        <dbReference type="ARBA" id="ARBA00022857"/>
    </source>
</evidence>
<proteinExistence type="inferred from homology"/>
<sequence>MSLKGKVVLVTGSTKGIGKAVIERVAADGASVVINYSSDGAPADEMVNKIGSDRALAIKADVSSIPDIEKLIQATVDKFGKIDCVMANAACAPMNDLESTTEEAFDKSFMLNVKGPYFLVQKAVPHMPRDGRVILVSTGILHNSNVVPRYLLYAASKGPIEQMTRVMAKELGAKHGITVNCIAPGPTATEMFFQGKSQEMIDTIAGVSPLNRLGTPQEIAEVAAFLAGPGSSWVSGQVIGANGGIPSLAEPTLSRELPKGSEHRPETNTPLLKLPLDIMIQVWKNCHSHIDVKNLYSTCRTLYDMFKALGNIKRTKEMMWRCI</sequence>
<dbReference type="AlphaFoldDB" id="A0A4E9DHN2"/>
<gene>
    <name evidence="5" type="ORF">FUG_LOCUS202737</name>
    <name evidence="4" type="ORF">MDCFG202_LOCUS202153</name>
</gene>
<dbReference type="EMBL" id="CAAKMV010000123">
    <property type="protein sequence ID" value="VIO56100.1"/>
    <property type="molecule type" value="Genomic_DNA"/>
</dbReference>
<dbReference type="FunFam" id="3.40.50.720:FF:000084">
    <property type="entry name" value="Short-chain dehydrogenase reductase"/>
    <property type="match status" value="1"/>
</dbReference>
<dbReference type="PANTHER" id="PTHR48107:SF7">
    <property type="entry name" value="RE15974P"/>
    <property type="match status" value="1"/>
</dbReference>
<keyword evidence="3" id="KW-0560">Oxidoreductase</keyword>
<evidence type="ECO:0000256" key="1">
    <source>
        <dbReference type="ARBA" id="ARBA00006484"/>
    </source>
</evidence>
<dbReference type="PRINTS" id="PR00081">
    <property type="entry name" value="GDHRDH"/>
</dbReference>
<evidence type="ECO:0000313" key="5">
    <source>
        <dbReference type="EMBL" id="VIO56100.1"/>
    </source>
</evidence>
<evidence type="ECO:0000256" key="3">
    <source>
        <dbReference type="ARBA" id="ARBA00023002"/>
    </source>
</evidence>
<dbReference type="Pfam" id="PF13561">
    <property type="entry name" value="adh_short_C2"/>
    <property type="match status" value="1"/>
</dbReference>
<reference evidence="5" key="1">
    <citation type="submission" date="2019-04" db="EMBL/GenBank/DDBJ databases">
        <authorList>
            <person name="Melise S."/>
            <person name="Noan J."/>
            <person name="Okalmin O."/>
        </authorList>
    </citation>
    <scope>NUCLEOTIDE SEQUENCE</scope>
    <source>
        <strain evidence="5">FN9</strain>
    </source>
</reference>
<dbReference type="Proteomes" id="UP000746612">
    <property type="component" value="Unassembled WGS sequence"/>
</dbReference>
<reference evidence="4" key="2">
    <citation type="submission" date="2021-03" db="EMBL/GenBank/DDBJ databases">
        <authorList>
            <person name="Alouane T."/>
            <person name="Langin T."/>
            <person name="Bonhomme L."/>
        </authorList>
    </citation>
    <scope>NUCLEOTIDE SEQUENCE</scope>
    <source>
        <strain evidence="4">MDC_Fg202</strain>
    </source>
</reference>
<dbReference type="Gene3D" id="3.40.50.720">
    <property type="entry name" value="NAD(P)-binding Rossmann-like Domain"/>
    <property type="match status" value="1"/>
</dbReference>
<dbReference type="SUPFAM" id="SSF51735">
    <property type="entry name" value="NAD(P)-binding Rossmann-fold domains"/>
    <property type="match status" value="1"/>
</dbReference>
<dbReference type="InterPro" id="IPR002347">
    <property type="entry name" value="SDR_fam"/>
</dbReference>